<feature type="non-terminal residue" evidence="3">
    <location>
        <position position="1"/>
    </location>
</feature>
<dbReference type="GO" id="GO:0000723">
    <property type="term" value="P:telomere maintenance"/>
    <property type="evidence" value="ECO:0007669"/>
    <property type="project" value="TreeGrafter"/>
</dbReference>
<evidence type="ECO:0000259" key="2">
    <source>
        <dbReference type="PROSITE" id="PS51192"/>
    </source>
</evidence>
<dbReference type="PROSITE" id="PS51192">
    <property type="entry name" value="HELICASE_ATP_BIND_1"/>
    <property type="match status" value="1"/>
</dbReference>
<protein>
    <submittedName>
        <fullName evidence="3">Werner syndrome ATP-dependent helicase</fullName>
    </submittedName>
</protein>
<keyword evidence="3" id="KW-0547">Nucleotide-binding</keyword>
<dbReference type="OrthoDB" id="10261556at2759"/>
<evidence type="ECO:0000256" key="1">
    <source>
        <dbReference type="ARBA" id="ARBA00005446"/>
    </source>
</evidence>
<evidence type="ECO:0000313" key="3">
    <source>
        <dbReference type="EMBL" id="GBM03053.1"/>
    </source>
</evidence>
<dbReference type="Proteomes" id="UP000499080">
    <property type="component" value="Unassembled WGS sequence"/>
</dbReference>
<dbReference type="GO" id="GO:0000724">
    <property type="term" value="P:double-strand break repair via homologous recombination"/>
    <property type="evidence" value="ECO:0007669"/>
    <property type="project" value="TreeGrafter"/>
</dbReference>
<dbReference type="GO" id="GO:0005694">
    <property type="term" value="C:chromosome"/>
    <property type="evidence" value="ECO:0007669"/>
    <property type="project" value="TreeGrafter"/>
</dbReference>
<name>A0A4Y2CFB6_ARAVE</name>
<feature type="domain" description="Helicase ATP-binding" evidence="2">
    <location>
        <begin position="30"/>
        <end position="119"/>
    </location>
</feature>
<dbReference type="Pfam" id="PF00270">
    <property type="entry name" value="DEAD"/>
    <property type="match status" value="1"/>
</dbReference>
<keyword evidence="3" id="KW-0067">ATP-binding</keyword>
<reference evidence="3 4" key="1">
    <citation type="journal article" date="2019" name="Sci. Rep.">
        <title>Orb-weaving spider Araneus ventricosus genome elucidates the spidroin gene catalogue.</title>
        <authorList>
            <person name="Kono N."/>
            <person name="Nakamura H."/>
            <person name="Ohtoshi R."/>
            <person name="Moran D.A.P."/>
            <person name="Shinohara A."/>
            <person name="Yoshida Y."/>
            <person name="Fujiwara M."/>
            <person name="Mori M."/>
            <person name="Tomita M."/>
            <person name="Arakawa K."/>
        </authorList>
    </citation>
    <scope>NUCLEOTIDE SEQUENCE [LARGE SCALE GENOMIC DNA]</scope>
</reference>
<dbReference type="GO" id="GO:0005524">
    <property type="term" value="F:ATP binding"/>
    <property type="evidence" value="ECO:0007669"/>
    <property type="project" value="InterPro"/>
</dbReference>
<evidence type="ECO:0000313" key="4">
    <source>
        <dbReference type="Proteomes" id="UP000499080"/>
    </source>
</evidence>
<dbReference type="AlphaFoldDB" id="A0A4Y2CFB6"/>
<dbReference type="SUPFAM" id="SSF52540">
    <property type="entry name" value="P-loop containing nucleoside triphosphate hydrolases"/>
    <property type="match status" value="1"/>
</dbReference>
<dbReference type="PANTHER" id="PTHR13710:SF120">
    <property type="entry name" value="BIFUNCTIONAL 3'-5' EXONUCLEASE_ATP-DEPENDENT HELICASE WRN"/>
    <property type="match status" value="1"/>
</dbReference>
<keyword evidence="4" id="KW-1185">Reference proteome</keyword>
<dbReference type="GO" id="GO:0005654">
    <property type="term" value="C:nucleoplasm"/>
    <property type="evidence" value="ECO:0007669"/>
    <property type="project" value="TreeGrafter"/>
</dbReference>
<comment type="similarity">
    <text evidence="1">Belongs to the helicase family. RecQ subfamily.</text>
</comment>
<dbReference type="InterPro" id="IPR011545">
    <property type="entry name" value="DEAD/DEAH_box_helicase_dom"/>
</dbReference>
<gene>
    <name evidence="3" type="primary">WRN_0</name>
    <name evidence="3" type="ORF">AVEN_129852_1</name>
</gene>
<comment type="caution">
    <text evidence="3">The sequence shown here is derived from an EMBL/GenBank/DDBJ whole genome shotgun (WGS) entry which is preliminary data.</text>
</comment>
<dbReference type="GO" id="GO:0009378">
    <property type="term" value="F:four-way junction helicase activity"/>
    <property type="evidence" value="ECO:0007669"/>
    <property type="project" value="TreeGrafter"/>
</dbReference>
<organism evidence="3 4">
    <name type="scientific">Araneus ventricosus</name>
    <name type="common">Orbweaver spider</name>
    <name type="synonym">Epeira ventricosa</name>
    <dbReference type="NCBI Taxonomy" id="182803"/>
    <lineage>
        <taxon>Eukaryota</taxon>
        <taxon>Metazoa</taxon>
        <taxon>Ecdysozoa</taxon>
        <taxon>Arthropoda</taxon>
        <taxon>Chelicerata</taxon>
        <taxon>Arachnida</taxon>
        <taxon>Araneae</taxon>
        <taxon>Araneomorphae</taxon>
        <taxon>Entelegynae</taxon>
        <taxon>Araneoidea</taxon>
        <taxon>Araneidae</taxon>
        <taxon>Araneus</taxon>
    </lineage>
</organism>
<keyword evidence="3" id="KW-0378">Hydrolase</keyword>
<keyword evidence="3" id="KW-0347">Helicase</keyword>
<proteinExistence type="inferred from homology"/>
<sequence>CDPPSDEHFRILKQFFGHASFRPMQWKIVHSVLVEQKDVCAVMATGYGKSLCYQYPGVFSDKPTVVISPLISLMEDQVMSLSVANIGACYLGSSQTQMGKVKEDLLKGKYKVVYMTPEFAEGAELLLKNLDNKVEALHLFCSLSARTFLMESSLCHVAYNCSLSASTSLSYSPCKICI</sequence>
<dbReference type="EMBL" id="BGPR01086344">
    <property type="protein sequence ID" value="GBM03053.1"/>
    <property type="molecule type" value="Genomic_DNA"/>
</dbReference>
<dbReference type="Gene3D" id="3.40.50.300">
    <property type="entry name" value="P-loop containing nucleotide triphosphate hydrolases"/>
    <property type="match status" value="1"/>
</dbReference>
<dbReference type="GO" id="GO:0005737">
    <property type="term" value="C:cytoplasm"/>
    <property type="evidence" value="ECO:0007669"/>
    <property type="project" value="TreeGrafter"/>
</dbReference>
<accession>A0A4Y2CFB6</accession>
<dbReference type="PANTHER" id="PTHR13710">
    <property type="entry name" value="DNA HELICASE RECQ FAMILY MEMBER"/>
    <property type="match status" value="1"/>
</dbReference>
<dbReference type="InterPro" id="IPR027417">
    <property type="entry name" value="P-loop_NTPase"/>
</dbReference>
<dbReference type="InterPro" id="IPR014001">
    <property type="entry name" value="Helicase_ATP-bd"/>
</dbReference>
<dbReference type="GO" id="GO:0003676">
    <property type="term" value="F:nucleic acid binding"/>
    <property type="evidence" value="ECO:0007669"/>
    <property type="project" value="InterPro"/>
</dbReference>
<dbReference type="GO" id="GO:0043138">
    <property type="term" value="F:3'-5' DNA helicase activity"/>
    <property type="evidence" value="ECO:0007669"/>
    <property type="project" value="TreeGrafter"/>
</dbReference>